<comment type="caution">
    <text evidence="2">The sequence shown here is derived from an EMBL/GenBank/DDBJ whole genome shotgun (WGS) entry which is preliminary data.</text>
</comment>
<keyword evidence="1" id="KW-1133">Transmembrane helix</keyword>
<dbReference type="AlphaFoldDB" id="A0A6B1DD41"/>
<evidence type="ECO:0000313" key="2">
    <source>
        <dbReference type="EMBL" id="MYC97343.1"/>
    </source>
</evidence>
<proteinExistence type="predicted"/>
<feature type="transmembrane region" description="Helical" evidence="1">
    <location>
        <begin position="43"/>
        <end position="64"/>
    </location>
</feature>
<protein>
    <submittedName>
        <fullName evidence="2">Uncharacterized protein</fullName>
    </submittedName>
</protein>
<reference evidence="2" key="1">
    <citation type="submission" date="2019-09" db="EMBL/GenBank/DDBJ databases">
        <title>Characterisation of the sponge microbiome using genome-centric metagenomics.</title>
        <authorList>
            <person name="Engelberts J.P."/>
            <person name="Robbins S.J."/>
            <person name="De Goeij J.M."/>
            <person name="Aranda M."/>
            <person name="Bell S.C."/>
            <person name="Webster N.S."/>
        </authorList>
    </citation>
    <scope>NUCLEOTIDE SEQUENCE</scope>
    <source>
        <strain evidence="2">SB0661_bin_32</strain>
    </source>
</reference>
<evidence type="ECO:0000256" key="1">
    <source>
        <dbReference type="SAM" id="Phobius"/>
    </source>
</evidence>
<feature type="transmembrane region" description="Helical" evidence="1">
    <location>
        <begin position="143"/>
        <end position="164"/>
    </location>
</feature>
<accession>A0A6B1DD41</accession>
<feature type="transmembrane region" description="Helical" evidence="1">
    <location>
        <begin position="12"/>
        <end position="31"/>
    </location>
</feature>
<name>A0A6B1DD41_9CHLR</name>
<organism evidence="2">
    <name type="scientific">Caldilineaceae bacterium SB0661_bin_32</name>
    <dbReference type="NCBI Taxonomy" id="2605255"/>
    <lineage>
        <taxon>Bacteria</taxon>
        <taxon>Bacillati</taxon>
        <taxon>Chloroflexota</taxon>
        <taxon>Caldilineae</taxon>
        <taxon>Caldilineales</taxon>
        <taxon>Caldilineaceae</taxon>
    </lineage>
</organism>
<feature type="transmembrane region" description="Helical" evidence="1">
    <location>
        <begin position="114"/>
        <end position="136"/>
    </location>
</feature>
<feature type="transmembrane region" description="Helical" evidence="1">
    <location>
        <begin position="184"/>
        <end position="205"/>
    </location>
</feature>
<feature type="transmembrane region" description="Helical" evidence="1">
    <location>
        <begin position="76"/>
        <end position="94"/>
    </location>
</feature>
<keyword evidence="1" id="KW-0472">Membrane</keyword>
<gene>
    <name evidence="2" type="ORF">F4X14_20510</name>
</gene>
<sequence length="209" mass="22539">MYSSRSGWFNRTVLLIVLASAGLIIASRFGLSPVPPVVSTTLYGWALLLGAFALILGIANTVRFHLARVQRGQREWLLSLLLLIVFALVLGAGISSPEGTTGLLSEWIFDAVVAPGQATLYALTGIFLLSAAYHFLRIDRPGGLWILAGALPMLLVQTPFLYRILPTALVDLVDWLLSWPVMAAMRGVLLGSALAVLFISLRLIVNGAK</sequence>
<dbReference type="EMBL" id="VXMH01000114">
    <property type="protein sequence ID" value="MYC97343.1"/>
    <property type="molecule type" value="Genomic_DNA"/>
</dbReference>
<keyword evidence="1" id="KW-0812">Transmembrane</keyword>